<feature type="repeat" description="TPR" evidence="6">
    <location>
        <begin position="252"/>
        <end position="285"/>
    </location>
</feature>
<evidence type="ECO:0000256" key="7">
    <source>
        <dbReference type="SAM" id="MobiDB-lite"/>
    </source>
</evidence>
<evidence type="ECO:0000256" key="4">
    <source>
        <dbReference type="ARBA" id="ARBA00022803"/>
    </source>
</evidence>
<sequence length="443" mass="48522">MVHNEKIDIPAGEIESEAPEVVEEAPAAREDLYKVAFDQMSPEDRLIHLRQLTSDGKDNMAEEDFEEASHFFSLAAELSNMIYGVEHPDTFEYHFRYGQALLDTTRQQNQVLGKATAGISTTDEGSTSKDTTLNASKLEQIIEEVHGALAETAEALKKGAGDDNTEGKDTAEASASTETATSEVDADAEKDEAEEGKEAEKEEDANNAEEAEKPEGEAEAEDDATAAYEVFEQCRLILEAQPQSDERDLRMSDVFLHLGAVEMEGDNYDKALEEMHKALEWRQRLNASGRALAEVYAMMARCYNTIQDYNQAISAYDKLKESLNAAIAEQAKEAPNQTEIEELQSILSDSADCRADTERDMLLAEEYAKAKAGTTSETVKIPTAPVDGNAGDAIQVRRAPKRPASTDPSEDTENQDAKKPKEVDAPEQPETPNDNVDGSIATA</sequence>
<organism evidence="8 9">
    <name type="scientific">Mesorhabditis spiculigera</name>
    <dbReference type="NCBI Taxonomy" id="96644"/>
    <lineage>
        <taxon>Eukaryota</taxon>
        <taxon>Metazoa</taxon>
        <taxon>Ecdysozoa</taxon>
        <taxon>Nematoda</taxon>
        <taxon>Chromadorea</taxon>
        <taxon>Rhabditida</taxon>
        <taxon>Rhabditina</taxon>
        <taxon>Rhabditomorpha</taxon>
        <taxon>Rhabditoidea</taxon>
        <taxon>Rhabditidae</taxon>
        <taxon>Mesorhabditinae</taxon>
        <taxon>Mesorhabditis</taxon>
    </lineage>
</organism>
<dbReference type="AlphaFoldDB" id="A0AA36GFZ0"/>
<dbReference type="GO" id="GO:0034080">
    <property type="term" value="P:CENP-A containing chromatin assembly"/>
    <property type="evidence" value="ECO:0007669"/>
    <property type="project" value="TreeGrafter"/>
</dbReference>
<feature type="compositionally biased region" description="Polar residues" evidence="7">
    <location>
        <begin position="430"/>
        <end position="443"/>
    </location>
</feature>
<dbReference type="InterPro" id="IPR011990">
    <property type="entry name" value="TPR-like_helical_dom_sf"/>
</dbReference>
<dbReference type="GO" id="GO:0042393">
    <property type="term" value="F:histone binding"/>
    <property type="evidence" value="ECO:0007669"/>
    <property type="project" value="TreeGrafter"/>
</dbReference>
<dbReference type="Pfam" id="PF13424">
    <property type="entry name" value="TPR_12"/>
    <property type="match status" value="1"/>
</dbReference>
<feature type="region of interest" description="Disordered" evidence="7">
    <location>
        <begin position="1"/>
        <end position="20"/>
    </location>
</feature>
<evidence type="ECO:0000313" key="8">
    <source>
        <dbReference type="EMBL" id="CAJ0586833.1"/>
    </source>
</evidence>
<dbReference type="GO" id="GO:0006335">
    <property type="term" value="P:DNA replication-dependent chromatin assembly"/>
    <property type="evidence" value="ECO:0007669"/>
    <property type="project" value="TreeGrafter"/>
</dbReference>
<evidence type="ECO:0000256" key="1">
    <source>
        <dbReference type="ARBA" id="ARBA00004123"/>
    </source>
</evidence>
<name>A0AA36GFZ0_9BILA</name>
<evidence type="ECO:0008006" key="10">
    <source>
        <dbReference type="Google" id="ProtNLM"/>
    </source>
</evidence>
<reference evidence="8" key="1">
    <citation type="submission" date="2023-06" db="EMBL/GenBank/DDBJ databases">
        <authorList>
            <person name="Delattre M."/>
        </authorList>
    </citation>
    <scope>NUCLEOTIDE SEQUENCE</scope>
    <source>
        <strain evidence="8">AF72</strain>
    </source>
</reference>
<protein>
    <recommendedName>
        <fullName evidence="10">Tetratricopeptide SHNi-TPR domain-containing protein</fullName>
    </recommendedName>
</protein>
<keyword evidence="9" id="KW-1185">Reference proteome</keyword>
<proteinExistence type="inferred from homology"/>
<dbReference type="SUPFAM" id="SSF48452">
    <property type="entry name" value="TPR-like"/>
    <property type="match status" value="1"/>
</dbReference>
<dbReference type="InterPro" id="IPR051730">
    <property type="entry name" value="NASP-like"/>
</dbReference>
<gene>
    <name evidence="8" type="ORF">MSPICULIGERA_LOCUS24815</name>
</gene>
<evidence type="ECO:0000256" key="3">
    <source>
        <dbReference type="ARBA" id="ARBA00022737"/>
    </source>
</evidence>
<feature type="compositionally biased region" description="Acidic residues" evidence="7">
    <location>
        <begin position="184"/>
        <end position="209"/>
    </location>
</feature>
<keyword evidence="5" id="KW-0539">Nucleus</keyword>
<dbReference type="Gene3D" id="1.25.40.10">
    <property type="entry name" value="Tetratricopeptide repeat domain"/>
    <property type="match status" value="1"/>
</dbReference>
<accession>A0AA36GFZ0</accession>
<dbReference type="PROSITE" id="PS50005">
    <property type="entry name" value="TPR"/>
    <property type="match status" value="1"/>
</dbReference>
<dbReference type="EMBL" id="CATQJA010002709">
    <property type="protein sequence ID" value="CAJ0586833.1"/>
    <property type="molecule type" value="Genomic_DNA"/>
</dbReference>
<dbReference type="PANTHER" id="PTHR15081:SF1">
    <property type="entry name" value="NUCLEAR AUTOANTIGENIC SPERM PROTEIN"/>
    <property type="match status" value="1"/>
</dbReference>
<evidence type="ECO:0000256" key="5">
    <source>
        <dbReference type="ARBA" id="ARBA00023242"/>
    </source>
</evidence>
<dbReference type="GO" id="GO:0005654">
    <property type="term" value="C:nucleoplasm"/>
    <property type="evidence" value="ECO:0007669"/>
    <property type="project" value="TreeGrafter"/>
</dbReference>
<evidence type="ECO:0000256" key="2">
    <source>
        <dbReference type="ARBA" id="ARBA00008402"/>
    </source>
</evidence>
<feature type="compositionally biased region" description="Basic and acidic residues" evidence="7">
    <location>
        <begin position="415"/>
        <end position="424"/>
    </location>
</feature>
<feature type="region of interest" description="Disordered" evidence="7">
    <location>
        <begin position="158"/>
        <end position="223"/>
    </location>
</feature>
<feature type="region of interest" description="Disordered" evidence="7">
    <location>
        <begin position="371"/>
        <end position="443"/>
    </location>
</feature>
<keyword evidence="3" id="KW-0677">Repeat</keyword>
<feature type="non-terminal residue" evidence="8">
    <location>
        <position position="1"/>
    </location>
</feature>
<comment type="subcellular location">
    <subcellularLocation>
        <location evidence="1">Nucleus</location>
    </subcellularLocation>
</comment>
<dbReference type="Proteomes" id="UP001177023">
    <property type="component" value="Unassembled WGS sequence"/>
</dbReference>
<evidence type="ECO:0000313" key="9">
    <source>
        <dbReference type="Proteomes" id="UP001177023"/>
    </source>
</evidence>
<feature type="compositionally biased region" description="Basic and acidic residues" evidence="7">
    <location>
        <begin position="158"/>
        <end position="171"/>
    </location>
</feature>
<evidence type="ECO:0000256" key="6">
    <source>
        <dbReference type="PROSITE-ProRule" id="PRU00339"/>
    </source>
</evidence>
<comment type="similarity">
    <text evidence="2">Belongs to the NASP family.</text>
</comment>
<comment type="caution">
    <text evidence="8">The sequence shown here is derived from an EMBL/GenBank/DDBJ whole genome shotgun (WGS) entry which is preliminary data.</text>
</comment>
<keyword evidence="4 6" id="KW-0802">TPR repeat</keyword>
<feature type="compositionally biased region" description="Low complexity" evidence="7">
    <location>
        <begin position="172"/>
        <end position="183"/>
    </location>
</feature>
<dbReference type="PANTHER" id="PTHR15081">
    <property type="entry name" value="NUCLEAR AUTOANTIGENIC SPERM PROTEIN NASP -RELATED"/>
    <property type="match status" value="1"/>
</dbReference>
<dbReference type="InterPro" id="IPR019734">
    <property type="entry name" value="TPR_rpt"/>
</dbReference>